<gene>
    <name evidence="1" type="ORF">S03H2_06061</name>
</gene>
<name>X1FBR8_9ZZZZ</name>
<protein>
    <submittedName>
        <fullName evidence="1">Uncharacterized protein</fullName>
    </submittedName>
</protein>
<comment type="caution">
    <text evidence="1">The sequence shown here is derived from an EMBL/GenBank/DDBJ whole genome shotgun (WGS) entry which is preliminary data.</text>
</comment>
<sequence length="66" mass="7788">MRGVAIYKTMKTFWKRFKNQPIISRIIDYDLKDVVKAIKNAEVGKGYITKKPYPIVLYPLKEQIVE</sequence>
<reference evidence="1" key="1">
    <citation type="journal article" date="2014" name="Front. Microbiol.">
        <title>High frequency of phylogenetically diverse reductive dehalogenase-homologous genes in deep subseafloor sedimentary metagenomes.</title>
        <authorList>
            <person name="Kawai M."/>
            <person name="Futagami T."/>
            <person name="Toyoda A."/>
            <person name="Takaki Y."/>
            <person name="Nishi S."/>
            <person name="Hori S."/>
            <person name="Arai W."/>
            <person name="Tsubouchi T."/>
            <person name="Morono Y."/>
            <person name="Uchiyama I."/>
            <person name="Ito T."/>
            <person name="Fujiyama A."/>
            <person name="Inagaki F."/>
            <person name="Takami H."/>
        </authorList>
    </citation>
    <scope>NUCLEOTIDE SEQUENCE</scope>
    <source>
        <strain evidence="1">Expedition CK06-06</strain>
    </source>
</reference>
<evidence type="ECO:0000313" key="1">
    <source>
        <dbReference type="EMBL" id="GAH29965.1"/>
    </source>
</evidence>
<dbReference type="EMBL" id="BARU01002599">
    <property type="protein sequence ID" value="GAH29965.1"/>
    <property type="molecule type" value="Genomic_DNA"/>
</dbReference>
<accession>X1FBR8</accession>
<dbReference type="AlphaFoldDB" id="X1FBR8"/>
<organism evidence="1">
    <name type="scientific">marine sediment metagenome</name>
    <dbReference type="NCBI Taxonomy" id="412755"/>
    <lineage>
        <taxon>unclassified sequences</taxon>
        <taxon>metagenomes</taxon>
        <taxon>ecological metagenomes</taxon>
    </lineage>
</organism>
<proteinExistence type="predicted"/>